<comment type="similarity">
    <text evidence="4">Belongs to the CDIP1/LITAF family.</text>
</comment>
<gene>
    <name evidence="9" type="ORF">GSOID_T00013185001</name>
</gene>
<dbReference type="InterPro" id="IPR037519">
    <property type="entry name" value="LITAF_fam"/>
</dbReference>
<organism evidence="9">
    <name type="scientific">Oikopleura dioica</name>
    <name type="common">Tunicate</name>
    <dbReference type="NCBI Taxonomy" id="34765"/>
    <lineage>
        <taxon>Eukaryota</taxon>
        <taxon>Metazoa</taxon>
        <taxon>Chordata</taxon>
        <taxon>Tunicata</taxon>
        <taxon>Appendicularia</taxon>
        <taxon>Copelata</taxon>
        <taxon>Oikopleuridae</taxon>
        <taxon>Oikopleura</taxon>
    </lineage>
</organism>
<dbReference type="InterPro" id="IPR006629">
    <property type="entry name" value="LITAF"/>
</dbReference>
<keyword evidence="6" id="KW-0862">Zinc</keyword>
<keyword evidence="7" id="KW-0472">Membrane</keyword>
<dbReference type="Proteomes" id="UP000001307">
    <property type="component" value="Unassembled WGS sequence"/>
</dbReference>
<dbReference type="OrthoDB" id="5599753at2759"/>
<evidence type="ECO:0000256" key="2">
    <source>
        <dbReference type="ARBA" id="ARBA00004481"/>
    </source>
</evidence>
<accession>E4WZ37</accession>
<comment type="subcellular location">
    <subcellularLocation>
        <location evidence="2">Endosome membrane</location>
        <topology evidence="2">Peripheral membrane protein</topology>
    </subcellularLocation>
    <subcellularLocation>
        <location evidence="1">Late endosome membrane</location>
    </subcellularLocation>
    <subcellularLocation>
        <location evidence="3">Lysosome membrane</location>
        <topology evidence="3">Peripheral membrane protein</topology>
        <orientation evidence="3">Cytoplasmic side</orientation>
    </subcellularLocation>
</comment>
<evidence type="ECO:0000256" key="4">
    <source>
        <dbReference type="ARBA" id="ARBA00005975"/>
    </source>
</evidence>
<dbReference type="InParanoid" id="E4WZ37"/>
<evidence type="ECO:0000256" key="1">
    <source>
        <dbReference type="ARBA" id="ARBA00004414"/>
    </source>
</evidence>
<reference evidence="9" key="1">
    <citation type="journal article" date="2010" name="Science">
        <title>Plasticity of animal genome architecture unmasked by rapid evolution of a pelagic tunicate.</title>
        <authorList>
            <person name="Denoeud F."/>
            <person name="Henriet S."/>
            <person name="Mungpakdee S."/>
            <person name="Aury J.M."/>
            <person name="Da Silva C."/>
            <person name="Brinkmann H."/>
            <person name="Mikhaleva J."/>
            <person name="Olsen L.C."/>
            <person name="Jubin C."/>
            <person name="Canestro C."/>
            <person name="Bouquet J.M."/>
            <person name="Danks G."/>
            <person name="Poulain J."/>
            <person name="Campsteijn C."/>
            <person name="Adamski M."/>
            <person name="Cross I."/>
            <person name="Yadetie F."/>
            <person name="Muffato M."/>
            <person name="Louis A."/>
            <person name="Butcher S."/>
            <person name="Tsagkogeorga G."/>
            <person name="Konrad A."/>
            <person name="Singh S."/>
            <person name="Jensen M.F."/>
            <person name="Cong E.H."/>
            <person name="Eikeseth-Otteraa H."/>
            <person name="Noel B."/>
            <person name="Anthouard V."/>
            <person name="Porcel B.M."/>
            <person name="Kachouri-Lafond R."/>
            <person name="Nishino A."/>
            <person name="Ugolini M."/>
            <person name="Chourrout P."/>
            <person name="Nishida H."/>
            <person name="Aasland R."/>
            <person name="Huzurbazar S."/>
            <person name="Westhof E."/>
            <person name="Delsuc F."/>
            <person name="Lehrach H."/>
            <person name="Reinhardt R."/>
            <person name="Weissenbach J."/>
            <person name="Roy S.W."/>
            <person name="Artiguenave F."/>
            <person name="Postlethwait J.H."/>
            <person name="Manak J.R."/>
            <person name="Thompson E.M."/>
            <person name="Jaillon O."/>
            <person name="Du Pasquier L."/>
            <person name="Boudinot P."/>
            <person name="Liberles D.A."/>
            <person name="Volff J.N."/>
            <person name="Philippe H."/>
            <person name="Lenhard B."/>
            <person name="Roest Crollius H."/>
            <person name="Wincker P."/>
            <person name="Chourrout D."/>
        </authorList>
    </citation>
    <scope>NUCLEOTIDE SEQUENCE [LARGE SCALE GENOMIC DNA]</scope>
</reference>
<dbReference type="PROSITE" id="PS51837">
    <property type="entry name" value="LITAF"/>
    <property type="match status" value="1"/>
</dbReference>
<evidence type="ECO:0000256" key="3">
    <source>
        <dbReference type="ARBA" id="ARBA00004630"/>
    </source>
</evidence>
<proteinExistence type="inferred from homology"/>
<keyword evidence="10" id="KW-1185">Reference proteome</keyword>
<dbReference type="EMBL" id="FN653019">
    <property type="protein sequence ID" value="CBY22432.1"/>
    <property type="molecule type" value="Genomic_DNA"/>
</dbReference>
<dbReference type="AlphaFoldDB" id="E4WZ37"/>
<feature type="domain" description="LITAF" evidence="8">
    <location>
        <begin position="43"/>
        <end position="127"/>
    </location>
</feature>
<dbReference type="GO" id="GO:0098560">
    <property type="term" value="C:cytoplasmic side of late endosome membrane"/>
    <property type="evidence" value="ECO:0007669"/>
    <property type="project" value="TreeGrafter"/>
</dbReference>
<sequence>MAAHPSYNPNFDSNYGSQWGSTAPPPPYGNAPLPGQPPVNIQPMPITLTNPDRLSTHSMVCVCPHCRYEGESVITKVTGFGNHLAACGTCVFGLWAGCCLIPYYLDILKDTEHQCANCKKLIGIKKILY</sequence>
<dbReference type="GO" id="GO:0098574">
    <property type="term" value="C:cytoplasmic side of lysosomal membrane"/>
    <property type="evidence" value="ECO:0007669"/>
    <property type="project" value="TreeGrafter"/>
</dbReference>
<evidence type="ECO:0000256" key="5">
    <source>
        <dbReference type="ARBA" id="ARBA00022723"/>
    </source>
</evidence>
<dbReference type="GO" id="GO:0008270">
    <property type="term" value="F:zinc ion binding"/>
    <property type="evidence" value="ECO:0007669"/>
    <property type="project" value="TreeGrafter"/>
</dbReference>
<keyword evidence="5" id="KW-0479">Metal-binding</keyword>
<evidence type="ECO:0000313" key="9">
    <source>
        <dbReference type="EMBL" id="CBY22432.1"/>
    </source>
</evidence>
<evidence type="ECO:0000259" key="8">
    <source>
        <dbReference type="PROSITE" id="PS51837"/>
    </source>
</evidence>
<evidence type="ECO:0000256" key="7">
    <source>
        <dbReference type="ARBA" id="ARBA00023136"/>
    </source>
</evidence>
<dbReference type="PANTHER" id="PTHR23292:SF46">
    <property type="entry name" value="LIPOPOLYSACCHARIDE-INDUCED TUMOR NECROSIS FACTOR-ALPHA FACTOR HOMOLOG"/>
    <property type="match status" value="1"/>
</dbReference>
<dbReference type="Pfam" id="PF10601">
    <property type="entry name" value="zf-LITAF-like"/>
    <property type="match status" value="1"/>
</dbReference>
<name>E4WZ37_OIKDI</name>
<evidence type="ECO:0000313" key="10">
    <source>
        <dbReference type="Proteomes" id="UP000001307"/>
    </source>
</evidence>
<evidence type="ECO:0000256" key="6">
    <source>
        <dbReference type="ARBA" id="ARBA00022833"/>
    </source>
</evidence>
<dbReference type="SMART" id="SM00714">
    <property type="entry name" value="LITAF"/>
    <property type="match status" value="1"/>
</dbReference>
<dbReference type="PANTHER" id="PTHR23292">
    <property type="entry name" value="LIPOPOLYSACCHARIDE-INDUCED TUMOR NECROSIS FACTOR-ALPHA FACTOR"/>
    <property type="match status" value="1"/>
</dbReference>
<protein>
    <recommendedName>
        <fullName evidence="8">LITAF domain-containing protein</fullName>
    </recommendedName>
</protein>
<dbReference type="GO" id="GO:0005634">
    <property type="term" value="C:nucleus"/>
    <property type="evidence" value="ECO:0007669"/>
    <property type="project" value="TreeGrafter"/>
</dbReference>